<evidence type="ECO:0000256" key="1">
    <source>
        <dbReference type="SAM" id="MobiDB-lite"/>
    </source>
</evidence>
<protein>
    <submittedName>
        <fullName evidence="2">Uncharacterized protein</fullName>
    </submittedName>
</protein>
<sequence>MPLPRADDDDDDNNNNHADNNNNNNNEDDSCRDGGYEKAPRAARIAWIPVPTPDPPNLAIACSGIAHAWQWRQLLNRDHDPLEISRAGVVRAGPRFLRVATTVVRAVLSEFIPSRLPQVETRNRLSWPSRCRCFTAAPDQIFRLGPTDRRQLETTRKNKAHRQAHSDASTTSATASLFACWHETLSCSSALLAAQIAAAARCCWEGTKGLQQSSFVPRQRLLGLGSAASGSSCW</sequence>
<keyword evidence="3" id="KW-1185">Reference proteome</keyword>
<feature type="region of interest" description="Disordered" evidence="1">
    <location>
        <begin position="1"/>
        <end position="36"/>
    </location>
</feature>
<evidence type="ECO:0000313" key="2">
    <source>
        <dbReference type="EMBL" id="KAK7534403.1"/>
    </source>
</evidence>
<dbReference type="EMBL" id="JBBPDW010000043">
    <property type="protein sequence ID" value="KAK7534403.1"/>
    <property type="molecule type" value="Genomic_DNA"/>
</dbReference>
<feature type="compositionally biased region" description="Low complexity" evidence="1">
    <location>
        <begin position="15"/>
        <end position="25"/>
    </location>
</feature>
<accession>A0ABR1LGQ7</accession>
<gene>
    <name evidence="2" type="ORF">IWX46DRAFT_584365</name>
</gene>
<name>A0ABR1LGQ7_9PEZI</name>
<organism evidence="2 3">
    <name type="scientific">Phyllosticta citricarpa</name>
    <dbReference type="NCBI Taxonomy" id="55181"/>
    <lineage>
        <taxon>Eukaryota</taxon>
        <taxon>Fungi</taxon>
        <taxon>Dikarya</taxon>
        <taxon>Ascomycota</taxon>
        <taxon>Pezizomycotina</taxon>
        <taxon>Dothideomycetes</taxon>
        <taxon>Dothideomycetes incertae sedis</taxon>
        <taxon>Botryosphaeriales</taxon>
        <taxon>Phyllostictaceae</taxon>
        <taxon>Phyllosticta</taxon>
    </lineage>
</organism>
<evidence type="ECO:0000313" key="3">
    <source>
        <dbReference type="Proteomes" id="UP001365128"/>
    </source>
</evidence>
<reference evidence="2 3" key="1">
    <citation type="submission" date="2024-04" db="EMBL/GenBank/DDBJ databases">
        <title>Phyllosticta paracitricarpa is synonymous to the EU quarantine fungus P. citricarpa based on phylogenomic analyses.</title>
        <authorList>
            <consortium name="Lawrence Berkeley National Laboratory"/>
            <person name="Van Ingen-Buijs V.A."/>
            <person name="Van Westerhoven A.C."/>
            <person name="Haridas S."/>
            <person name="Skiadas P."/>
            <person name="Martin F."/>
            <person name="Groenewald J.Z."/>
            <person name="Crous P.W."/>
            <person name="Seidl M.F."/>
        </authorList>
    </citation>
    <scope>NUCLEOTIDE SEQUENCE [LARGE SCALE GENOMIC DNA]</scope>
    <source>
        <strain evidence="2 3">CBS 122670</strain>
    </source>
</reference>
<dbReference type="Proteomes" id="UP001365128">
    <property type="component" value="Unassembled WGS sequence"/>
</dbReference>
<comment type="caution">
    <text evidence="2">The sequence shown here is derived from an EMBL/GenBank/DDBJ whole genome shotgun (WGS) entry which is preliminary data.</text>
</comment>
<proteinExistence type="predicted"/>